<keyword evidence="3" id="KW-1185">Reference proteome</keyword>
<dbReference type="PROSITE" id="PS51257">
    <property type="entry name" value="PROKAR_LIPOPROTEIN"/>
    <property type="match status" value="1"/>
</dbReference>
<accession>A0A418R6J8</accession>
<feature type="chain" id="PRO_5019532128" description="Periplasmic heavy metal sensor" evidence="1">
    <location>
        <begin position="42"/>
        <end position="158"/>
    </location>
</feature>
<sequence>MMLSFRSPIPRTMPFSRLPLALLLAAGLLAGCARRPAAADAAVPAAPVSPAKAAKAEAKAVAAAPPAARDLTDVLTEELNLTTEQRSQVRQIFTSTLTQAKQTQQRLKADRPAMMVELKRLNAASDQELQQVLTAEQYQQLKAKQRQVQEQMRARKGQ</sequence>
<reference evidence="2 3" key="1">
    <citation type="submission" date="2019-01" db="EMBL/GenBank/DDBJ databases">
        <title>Hymenobacter humicola sp. nov., isolated from soils in Antarctica.</title>
        <authorList>
            <person name="Sedlacek I."/>
            <person name="Holochova P."/>
            <person name="Kralova S."/>
            <person name="Pantucek R."/>
            <person name="Stankova E."/>
            <person name="Vrbovska V."/>
            <person name="Kristofova L."/>
            <person name="Svec P."/>
            <person name="Busse H.-J."/>
        </authorList>
    </citation>
    <scope>NUCLEOTIDE SEQUENCE [LARGE SCALE GENOMIC DNA]</scope>
    <source>
        <strain evidence="2 3">CCM 8852</strain>
    </source>
</reference>
<feature type="signal peptide" evidence="1">
    <location>
        <begin position="1"/>
        <end position="41"/>
    </location>
</feature>
<dbReference type="EMBL" id="QYCN01000004">
    <property type="protein sequence ID" value="RIY12924.1"/>
    <property type="molecule type" value="Genomic_DNA"/>
</dbReference>
<organism evidence="2 3">
    <name type="scientific">Hymenobacter rubripertinctus</name>
    <dbReference type="NCBI Taxonomy" id="2029981"/>
    <lineage>
        <taxon>Bacteria</taxon>
        <taxon>Pseudomonadati</taxon>
        <taxon>Bacteroidota</taxon>
        <taxon>Cytophagia</taxon>
        <taxon>Cytophagales</taxon>
        <taxon>Hymenobacteraceae</taxon>
        <taxon>Hymenobacter</taxon>
    </lineage>
</organism>
<proteinExistence type="predicted"/>
<dbReference type="Proteomes" id="UP000284250">
    <property type="component" value="Unassembled WGS sequence"/>
</dbReference>
<evidence type="ECO:0000256" key="1">
    <source>
        <dbReference type="SAM" id="SignalP"/>
    </source>
</evidence>
<dbReference type="Gene3D" id="1.20.120.1490">
    <property type="match status" value="1"/>
</dbReference>
<keyword evidence="1" id="KW-0732">Signal</keyword>
<comment type="caution">
    <text evidence="2">The sequence shown here is derived from an EMBL/GenBank/DDBJ whole genome shotgun (WGS) entry which is preliminary data.</text>
</comment>
<evidence type="ECO:0000313" key="2">
    <source>
        <dbReference type="EMBL" id="RIY12924.1"/>
    </source>
</evidence>
<name>A0A418R6J8_9BACT</name>
<protein>
    <recommendedName>
        <fullName evidence="4">Periplasmic heavy metal sensor</fullName>
    </recommendedName>
</protein>
<dbReference type="AlphaFoldDB" id="A0A418R6J8"/>
<evidence type="ECO:0008006" key="4">
    <source>
        <dbReference type="Google" id="ProtNLM"/>
    </source>
</evidence>
<evidence type="ECO:0000313" key="3">
    <source>
        <dbReference type="Proteomes" id="UP000284250"/>
    </source>
</evidence>
<gene>
    <name evidence="2" type="ORF">D0T11_04140</name>
</gene>